<gene>
    <name evidence="1" type="ORF">J1N35_014521</name>
</gene>
<keyword evidence="2" id="KW-1185">Reference proteome</keyword>
<sequence>MHQWSNEHGTDIVEHQHGFTVKLYELLEKDHHMLKHSDKSSCDSYEMPLCETTKTINSEVLSNMSNLMAQMIKMMQEKFEALPPRKADVSNNMRTLVLSITMMRFMV</sequence>
<organism evidence="1 2">
    <name type="scientific">Gossypium stocksii</name>
    <dbReference type="NCBI Taxonomy" id="47602"/>
    <lineage>
        <taxon>Eukaryota</taxon>
        <taxon>Viridiplantae</taxon>
        <taxon>Streptophyta</taxon>
        <taxon>Embryophyta</taxon>
        <taxon>Tracheophyta</taxon>
        <taxon>Spermatophyta</taxon>
        <taxon>Magnoliopsida</taxon>
        <taxon>eudicotyledons</taxon>
        <taxon>Gunneridae</taxon>
        <taxon>Pentapetalae</taxon>
        <taxon>rosids</taxon>
        <taxon>malvids</taxon>
        <taxon>Malvales</taxon>
        <taxon>Malvaceae</taxon>
        <taxon>Malvoideae</taxon>
        <taxon>Gossypium</taxon>
    </lineage>
</organism>
<protein>
    <submittedName>
        <fullName evidence="1">Uncharacterized protein</fullName>
    </submittedName>
</protein>
<evidence type="ECO:0000313" key="2">
    <source>
        <dbReference type="Proteomes" id="UP000828251"/>
    </source>
</evidence>
<name>A0A9D3VU88_9ROSI</name>
<dbReference type="EMBL" id="JAIQCV010000005">
    <property type="protein sequence ID" value="KAH1097600.1"/>
    <property type="molecule type" value="Genomic_DNA"/>
</dbReference>
<reference evidence="1 2" key="1">
    <citation type="journal article" date="2021" name="Plant Biotechnol. J.">
        <title>Multi-omics assisted identification of the key and species-specific regulatory components of drought-tolerant mechanisms in Gossypium stocksii.</title>
        <authorList>
            <person name="Yu D."/>
            <person name="Ke L."/>
            <person name="Zhang D."/>
            <person name="Wu Y."/>
            <person name="Sun Y."/>
            <person name="Mei J."/>
            <person name="Sun J."/>
            <person name="Sun Y."/>
        </authorList>
    </citation>
    <scope>NUCLEOTIDE SEQUENCE [LARGE SCALE GENOMIC DNA]</scope>
    <source>
        <strain evidence="2">cv. E1</strain>
        <tissue evidence="1">Leaf</tissue>
    </source>
</reference>
<dbReference type="Proteomes" id="UP000828251">
    <property type="component" value="Unassembled WGS sequence"/>
</dbReference>
<evidence type="ECO:0000313" key="1">
    <source>
        <dbReference type="EMBL" id="KAH1097600.1"/>
    </source>
</evidence>
<proteinExistence type="predicted"/>
<comment type="caution">
    <text evidence="1">The sequence shown here is derived from an EMBL/GenBank/DDBJ whole genome shotgun (WGS) entry which is preliminary data.</text>
</comment>
<dbReference type="AlphaFoldDB" id="A0A9D3VU88"/>
<accession>A0A9D3VU88</accession>